<dbReference type="Gene3D" id="1.20.120.520">
    <property type="entry name" value="nmb1532 protein domain like"/>
    <property type="match status" value="1"/>
</dbReference>
<dbReference type="Pfam" id="PF01814">
    <property type="entry name" value="Hemerythrin"/>
    <property type="match status" value="1"/>
</dbReference>
<gene>
    <name evidence="3" type="ORF">CLV30_1432</name>
</gene>
<organism evidence="3 4">
    <name type="scientific">Haloactinopolyspora alba</name>
    <dbReference type="NCBI Taxonomy" id="648780"/>
    <lineage>
        <taxon>Bacteria</taxon>
        <taxon>Bacillati</taxon>
        <taxon>Actinomycetota</taxon>
        <taxon>Actinomycetes</taxon>
        <taxon>Jiangellales</taxon>
        <taxon>Jiangellaceae</taxon>
        <taxon>Haloactinopolyspora</taxon>
    </lineage>
</organism>
<reference evidence="3 4" key="1">
    <citation type="submission" date="2018-03" db="EMBL/GenBank/DDBJ databases">
        <title>Genomic Encyclopedia of Archaeal and Bacterial Type Strains, Phase II (KMG-II): from individual species to whole genera.</title>
        <authorList>
            <person name="Goeker M."/>
        </authorList>
    </citation>
    <scope>NUCLEOTIDE SEQUENCE [LARGE SCALE GENOMIC DNA]</scope>
    <source>
        <strain evidence="3 4">DSM 45211</strain>
    </source>
</reference>
<sequence length="185" mass="20762">MADEARTVNDIIIEDHREVENLFQQIENTEDPDRIRKLADTAIMELVRHSVAEEQYLYPALREHLSDGGSIADHEIAEHAEAEQVMKDLEGTDGSDPDFQSKLNSLMNDVRHHVQDEERDALPRLAAACPHDQLVELGIRVQQAKESAPTRPHPGAPDEPPMNKFLDPGIGLVDRVRDALTDRPA</sequence>
<dbReference type="Proteomes" id="UP000243528">
    <property type="component" value="Unassembled WGS sequence"/>
</dbReference>
<dbReference type="EMBL" id="PYGE01000043">
    <property type="protein sequence ID" value="PSK89894.1"/>
    <property type="molecule type" value="Genomic_DNA"/>
</dbReference>
<proteinExistence type="predicted"/>
<name>A0A2P8CY30_9ACTN</name>
<dbReference type="PANTHER" id="PTHR35585:SF1">
    <property type="entry name" value="HHE DOMAIN PROTEIN (AFU_ORTHOLOGUE AFUA_4G00730)"/>
    <property type="match status" value="1"/>
</dbReference>
<dbReference type="RefSeq" id="WP_106540119.1">
    <property type="nucleotide sequence ID" value="NZ_PYGE01000043.1"/>
</dbReference>
<dbReference type="AlphaFoldDB" id="A0A2P8CY30"/>
<dbReference type="InterPro" id="IPR012312">
    <property type="entry name" value="Hemerythrin-like"/>
</dbReference>
<dbReference type="OrthoDB" id="9793637at2"/>
<comment type="caution">
    <text evidence="3">The sequence shown here is derived from an EMBL/GenBank/DDBJ whole genome shotgun (WGS) entry which is preliminary data.</text>
</comment>
<feature type="region of interest" description="Disordered" evidence="1">
    <location>
        <begin position="143"/>
        <end position="169"/>
    </location>
</feature>
<dbReference type="CDD" id="cd12108">
    <property type="entry name" value="Hr-like"/>
    <property type="match status" value="1"/>
</dbReference>
<feature type="domain" description="Hemerythrin-like" evidence="2">
    <location>
        <begin position="9"/>
        <end position="125"/>
    </location>
</feature>
<evidence type="ECO:0000259" key="2">
    <source>
        <dbReference type="Pfam" id="PF01814"/>
    </source>
</evidence>
<evidence type="ECO:0000313" key="3">
    <source>
        <dbReference type="EMBL" id="PSK89894.1"/>
    </source>
</evidence>
<protein>
    <submittedName>
        <fullName evidence="3">Hemerythrin HHE cation binding domain-containing protein</fullName>
    </submittedName>
</protein>
<feature type="compositionally biased region" description="Pro residues" evidence="1">
    <location>
        <begin position="151"/>
        <end position="160"/>
    </location>
</feature>
<dbReference type="PANTHER" id="PTHR35585">
    <property type="entry name" value="HHE DOMAIN PROTEIN (AFU_ORTHOLOGUE AFUA_4G00730)"/>
    <property type="match status" value="1"/>
</dbReference>
<accession>A0A2P8CY30</accession>
<evidence type="ECO:0000313" key="4">
    <source>
        <dbReference type="Proteomes" id="UP000243528"/>
    </source>
</evidence>
<keyword evidence="4" id="KW-1185">Reference proteome</keyword>
<evidence type="ECO:0000256" key="1">
    <source>
        <dbReference type="SAM" id="MobiDB-lite"/>
    </source>
</evidence>